<protein>
    <submittedName>
        <fullName evidence="1">SMI1/KNR4 family protein</fullName>
    </submittedName>
</protein>
<evidence type="ECO:0000313" key="2">
    <source>
        <dbReference type="Proteomes" id="UP001387364"/>
    </source>
</evidence>
<name>A0ABZ2N1E3_9BACI</name>
<organism evidence="1 2">
    <name type="scientific">Bacillus kandeliae</name>
    <dbReference type="NCBI Taxonomy" id="3129297"/>
    <lineage>
        <taxon>Bacteria</taxon>
        <taxon>Bacillati</taxon>
        <taxon>Bacillota</taxon>
        <taxon>Bacilli</taxon>
        <taxon>Bacillales</taxon>
        <taxon>Bacillaceae</taxon>
        <taxon>Bacillus</taxon>
    </lineage>
</organism>
<evidence type="ECO:0000313" key="1">
    <source>
        <dbReference type="EMBL" id="WXB91509.1"/>
    </source>
</evidence>
<gene>
    <name evidence="1" type="ORF">WDJ61_09440</name>
</gene>
<dbReference type="EMBL" id="CP147404">
    <property type="protein sequence ID" value="WXB91509.1"/>
    <property type="molecule type" value="Genomic_DNA"/>
</dbReference>
<dbReference type="SUPFAM" id="SSF160631">
    <property type="entry name" value="SMI1/KNR4-like"/>
    <property type="match status" value="1"/>
</dbReference>
<dbReference type="InterPro" id="IPR037883">
    <property type="entry name" value="Knr4/Smi1-like_sf"/>
</dbReference>
<accession>A0ABZ2N1E3</accession>
<dbReference type="RefSeq" id="WP_338749063.1">
    <property type="nucleotide sequence ID" value="NZ_CP147404.1"/>
</dbReference>
<keyword evidence="2" id="KW-1185">Reference proteome</keyword>
<sequence length="185" mass="22629">MSKEKNKLCSVEEIQIKLEEKMLPMAEYLEIDSFLLKNNLHQEPIQQFQEQFQLRPKSVFLEFVRQYDLNQWEFFNIWFGRENYLQELIEMNTATGWACWWGQGERPSEWLMIAQTDPYTFLLHRQTDKIYAITSDDEDTEWQAIANNFEQWIRGIGTYYLEKRDIEEIIYLVQAENKKYWREIE</sequence>
<dbReference type="Proteomes" id="UP001387364">
    <property type="component" value="Chromosome"/>
</dbReference>
<dbReference type="Gene3D" id="3.40.1580.10">
    <property type="entry name" value="SMI1/KNR4-like"/>
    <property type="match status" value="1"/>
</dbReference>
<proteinExistence type="predicted"/>
<reference evidence="1 2" key="1">
    <citation type="submission" date="2024-02" db="EMBL/GenBank/DDBJ databases">
        <title>Seven novel Bacillus-like species.</title>
        <authorList>
            <person name="Liu G."/>
        </authorList>
    </citation>
    <scope>NUCLEOTIDE SEQUENCE [LARGE SCALE GENOMIC DNA]</scope>
    <source>
        <strain evidence="1 2">FJAT-52991</strain>
    </source>
</reference>